<comment type="caution">
    <text evidence="5">The sequence shown here is derived from an EMBL/GenBank/DDBJ whole genome shotgun (WGS) entry which is preliminary data.</text>
</comment>
<accession>A0ABW4CX56</accession>
<dbReference type="PANTHER" id="PTHR32309">
    <property type="entry name" value="TYROSINE-PROTEIN KINASE"/>
    <property type="match status" value="1"/>
</dbReference>
<comment type="pathway">
    <text evidence="1">Capsule biogenesis; capsule polysaccharide biosynthesis.</text>
</comment>
<dbReference type="Pfam" id="PF13614">
    <property type="entry name" value="AAA_31"/>
    <property type="match status" value="1"/>
</dbReference>
<organism evidence="5 6">
    <name type="scientific">Lacticaseibacillus hegangensis</name>
    <dbReference type="NCBI Taxonomy" id="2486010"/>
    <lineage>
        <taxon>Bacteria</taxon>
        <taxon>Bacillati</taxon>
        <taxon>Bacillota</taxon>
        <taxon>Bacilli</taxon>
        <taxon>Lactobacillales</taxon>
        <taxon>Lactobacillaceae</taxon>
        <taxon>Lacticaseibacillus</taxon>
    </lineage>
</organism>
<protein>
    <submittedName>
        <fullName evidence="5">AAA family ATPase</fullName>
    </submittedName>
</protein>
<dbReference type="PANTHER" id="PTHR32309:SF13">
    <property type="entry name" value="FERRIC ENTEROBACTIN TRANSPORT PROTEIN FEPE"/>
    <property type="match status" value="1"/>
</dbReference>
<keyword evidence="6" id="KW-1185">Reference proteome</keyword>
<dbReference type="RefSeq" id="WP_125758121.1">
    <property type="nucleotide sequence ID" value="NZ_JBHTOK010000051.1"/>
</dbReference>
<feature type="domain" description="AAA" evidence="4">
    <location>
        <begin position="51"/>
        <end position="156"/>
    </location>
</feature>
<evidence type="ECO:0000313" key="6">
    <source>
        <dbReference type="Proteomes" id="UP001597212"/>
    </source>
</evidence>
<evidence type="ECO:0000313" key="5">
    <source>
        <dbReference type="EMBL" id="MFD1440913.1"/>
    </source>
</evidence>
<keyword evidence="3" id="KW-0270">Exopolysaccharide synthesis</keyword>
<evidence type="ECO:0000256" key="2">
    <source>
        <dbReference type="ARBA" id="ARBA00022903"/>
    </source>
</evidence>
<dbReference type="EMBL" id="JBHTOK010000051">
    <property type="protein sequence ID" value="MFD1440913.1"/>
    <property type="molecule type" value="Genomic_DNA"/>
</dbReference>
<sequence>MRKQSKLPRQYDTEVLSQSQRMSALTAKLLQIQKQTGIKALAVLSATQYDGKTAVTSSLAINYANSGRKVLLINANPFDEVSALGGGSKGGLSDFLTKEKAELADFISKTQYEGLETISGNQNALVFNNVSARASIDRLLQTVNDEYDLILFDGPATDEGPDGLALADLIKTVLVVLRRDHSKISAVDTMMSDLIDTGANVIGSIVIDQ</sequence>
<evidence type="ECO:0000259" key="4">
    <source>
        <dbReference type="Pfam" id="PF13614"/>
    </source>
</evidence>
<dbReference type="InterPro" id="IPR027417">
    <property type="entry name" value="P-loop_NTPase"/>
</dbReference>
<keyword evidence="2" id="KW-0972">Capsule biogenesis/degradation</keyword>
<evidence type="ECO:0000256" key="1">
    <source>
        <dbReference type="ARBA" id="ARBA00005132"/>
    </source>
</evidence>
<gene>
    <name evidence="5" type="ORF">ACFQ5K_05975</name>
</gene>
<name>A0ABW4CX56_9LACO</name>
<dbReference type="Gene3D" id="3.40.50.300">
    <property type="entry name" value="P-loop containing nucleotide triphosphate hydrolases"/>
    <property type="match status" value="1"/>
</dbReference>
<dbReference type="Proteomes" id="UP001597212">
    <property type="component" value="Unassembled WGS sequence"/>
</dbReference>
<dbReference type="InterPro" id="IPR025669">
    <property type="entry name" value="AAA_dom"/>
</dbReference>
<evidence type="ECO:0000256" key="3">
    <source>
        <dbReference type="ARBA" id="ARBA00023169"/>
    </source>
</evidence>
<dbReference type="InterPro" id="IPR050445">
    <property type="entry name" value="Bact_polysacc_biosynth/exp"/>
</dbReference>
<reference evidence="6" key="1">
    <citation type="journal article" date="2019" name="Int. J. Syst. Evol. Microbiol.">
        <title>The Global Catalogue of Microorganisms (GCM) 10K type strain sequencing project: providing services to taxonomists for standard genome sequencing and annotation.</title>
        <authorList>
            <consortium name="The Broad Institute Genomics Platform"/>
            <consortium name="The Broad Institute Genome Sequencing Center for Infectious Disease"/>
            <person name="Wu L."/>
            <person name="Ma J."/>
        </authorList>
    </citation>
    <scope>NUCLEOTIDE SEQUENCE [LARGE SCALE GENOMIC DNA]</scope>
    <source>
        <strain evidence="6">CCM 8912</strain>
    </source>
</reference>
<proteinExistence type="predicted"/>
<dbReference type="SUPFAM" id="SSF52540">
    <property type="entry name" value="P-loop containing nucleoside triphosphate hydrolases"/>
    <property type="match status" value="1"/>
</dbReference>